<dbReference type="EMBL" id="CP000249">
    <property type="protein sequence ID" value="ABD11714.1"/>
    <property type="molecule type" value="Genomic_DNA"/>
</dbReference>
<feature type="domain" description="Tn3 transposase DDE" evidence="5">
    <location>
        <begin position="609"/>
        <end position="844"/>
    </location>
</feature>
<dbReference type="STRING" id="106370.Francci3_2347"/>
<dbReference type="AlphaFoldDB" id="Q2JAH8"/>
<dbReference type="Proteomes" id="UP000001937">
    <property type="component" value="Chromosome"/>
</dbReference>
<dbReference type="PhylomeDB" id="Q2JAH8"/>
<evidence type="ECO:0000313" key="7">
    <source>
        <dbReference type="EMBL" id="ABD11714.1"/>
    </source>
</evidence>
<dbReference type="KEGG" id="fra:Francci3_2347"/>
<dbReference type="eggNOG" id="COG4644">
    <property type="taxonomic scope" value="Bacteria"/>
</dbReference>
<keyword evidence="2" id="KW-0815">Transposition</keyword>
<dbReference type="GO" id="GO:0003677">
    <property type="term" value="F:DNA binding"/>
    <property type="evidence" value="ECO:0007669"/>
    <property type="project" value="UniProtKB-KW"/>
</dbReference>
<organism evidence="7 8">
    <name type="scientific">Frankia casuarinae (strain DSM 45818 / CECT 9043 / HFP020203 / CcI3)</name>
    <dbReference type="NCBI Taxonomy" id="106370"/>
    <lineage>
        <taxon>Bacteria</taxon>
        <taxon>Bacillati</taxon>
        <taxon>Actinomycetota</taxon>
        <taxon>Actinomycetes</taxon>
        <taxon>Frankiales</taxon>
        <taxon>Frankiaceae</taxon>
        <taxon>Frankia</taxon>
    </lineage>
</organism>
<proteinExistence type="inferred from homology"/>
<dbReference type="HOGENOM" id="CLU_009098_14_1_11"/>
<evidence type="ECO:0000256" key="2">
    <source>
        <dbReference type="ARBA" id="ARBA00022578"/>
    </source>
</evidence>
<comment type="similarity">
    <text evidence="1">Belongs to the transposase 7 family.</text>
</comment>
<dbReference type="NCBIfam" id="NF033527">
    <property type="entry name" value="transpos_Tn3"/>
    <property type="match status" value="1"/>
</dbReference>
<dbReference type="OrthoDB" id="3201983at2"/>
<gene>
    <name evidence="7" type="ordered locus">Francci3_2347</name>
</gene>
<dbReference type="InterPro" id="IPR002513">
    <property type="entry name" value="Tn3_Tnp_DDE_dom"/>
</dbReference>
<evidence type="ECO:0000313" key="8">
    <source>
        <dbReference type="Proteomes" id="UP000001937"/>
    </source>
</evidence>
<dbReference type="GO" id="GO:0004803">
    <property type="term" value="F:transposase activity"/>
    <property type="evidence" value="ECO:0007669"/>
    <property type="project" value="InterPro"/>
</dbReference>
<dbReference type="Pfam" id="PF01526">
    <property type="entry name" value="DDE_Tnp_Tn3"/>
    <property type="match status" value="2"/>
</dbReference>
<evidence type="ECO:0000259" key="6">
    <source>
        <dbReference type="Pfam" id="PF13700"/>
    </source>
</evidence>
<evidence type="ECO:0000256" key="1">
    <source>
        <dbReference type="ARBA" id="ARBA00009402"/>
    </source>
</evidence>
<keyword evidence="8" id="KW-1185">Reference proteome</keyword>
<dbReference type="Pfam" id="PF13700">
    <property type="entry name" value="DUF4158"/>
    <property type="match status" value="1"/>
</dbReference>
<feature type="domain" description="Tn3 transposase DDE" evidence="5">
    <location>
        <begin position="846"/>
        <end position="891"/>
    </location>
</feature>
<accession>Q2JAH8</accession>
<protein>
    <submittedName>
        <fullName evidence="7">Transposase Tn3</fullName>
    </submittedName>
</protein>
<evidence type="ECO:0000259" key="5">
    <source>
        <dbReference type="Pfam" id="PF01526"/>
    </source>
</evidence>
<reference evidence="7 8" key="1">
    <citation type="journal article" date="2007" name="Genome Res.">
        <title>Genome characteristics of facultatively symbiotic Frankia sp. strains reflect host range and host plant biogeography.</title>
        <authorList>
            <person name="Normand P."/>
            <person name="Lapierre P."/>
            <person name="Tisa L.S."/>
            <person name="Gogarten J.P."/>
            <person name="Alloisio N."/>
            <person name="Bagnarol E."/>
            <person name="Bassi C.A."/>
            <person name="Berry A.M."/>
            <person name="Bickhart D.M."/>
            <person name="Choisne N."/>
            <person name="Couloux A."/>
            <person name="Cournoyer B."/>
            <person name="Cruveiller S."/>
            <person name="Daubin V."/>
            <person name="Demange N."/>
            <person name="Francino M.P."/>
            <person name="Goltsman E."/>
            <person name="Huang Y."/>
            <person name="Kopp O.R."/>
            <person name="Labarre L."/>
            <person name="Lapidus A."/>
            <person name="Lavire C."/>
            <person name="Marechal J."/>
            <person name="Martinez M."/>
            <person name="Mastronunzio J.E."/>
            <person name="Mullin B.C."/>
            <person name="Niemann J."/>
            <person name="Pujic P."/>
            <person name="Rawnsley T."/>
            <person name="Rouy Z."/>
            <person name="Schenowitz C."/>
            <person name="Sellstedt A."/>
            <person name="Tavares F."/>
            <person name="Tomkins J.P."/>
            <person name="Vallenet D."/>
            <person name="Valverde C."/>
            <person name="Wall L.G."/>
            <person name="Wang Y."/>
            <person name="Medigue C."/>
            <person name="Benson D.R."/>
        </authorList>
    </citation>
    <scope>NUCLEOTIDE SEQUENCE [LARGE SCALE GENOMIC DNA]</scope>
    <source>
        <strain evidence="8">DSM 45818 / CECT 9043 / CcI3</strain>
    </source>
</reference>
<evidence type="ECO:0000256" key="3">
    <source>
        <dbReference type="ARBA" id="ARBA00023125"/>
    </source>
</evidence>
<dbReference type="InterPro" id="IPR025296">
    <property type="entry name" value="DUF4158"/>
</dbReference>
<dbReference type="InterPro" id="IPR047653">
    <property type="entry name" value="Tn3-like_transpos"/>
</dbReference>
<name>Q2JAH8_FRACC</name>
<keyword evidence="3" id="KW-0238">DNA-binding</keyword>
<dbReference type="RefSeq" id="WP_011436759.1">
    <property type="nucleotide sequence ID" value="NC_007777.1"/>
</dbReference>
<evidence type="ECO:0000256" key="4">
    <source>
        <dbReference type="ARBA" id="ARBA00023172"/>
    </source>
</evidence>
<dbReference type="GO" id="GO:0006313">
    <property type="term" value="P:DNA transposition"/>
    <property type="evidence" value="ECO:0007669"/>
    <property type="project" value="InterPro"/>
</dbReference>
<keyword evidence="4" id="KW-0233">DNA recombination</keyword>
<feature type="domain" description="DUF4158" evidence="6">
    <location>
        <begin position="5"/>
        <end position="172"/>
    </location>
</feature>
<sequence length="916" mass="98962">MPVEFLTDEQVAAYGRFDGEPVRAELERFFFLDDADRELVVRRRGEHSRLGFAVQLGTVRFLGTFLSDPLEVPWVVVDYLAGQLDVADSSVVKRYTERLPTQHEHAREIRSVYGYRDFADPQAATELRAFLASRAWTQAEGPVALFGQATAWLRRSRVLLPGVSVLARLVVSVRSEATDRVHQELAVAAEQADPQLAGRLRSLLEVAPGARVSELERLRRGPTRTSGPGLERALSRAGEVIVVGAGAADVSGVPANRLATLARYGLAAKAPLLRELAEPRRTATLLATVRGLEAAAVDDALDLFDVLMATRLLNPARRAAQQERLAVLPKLEKASVTLAGAASALLGLLAGTAGEALDVAAAWAVVEQVAPRERVLEAAALVEELVPGDAGLETVMRAELARRYGTVRPFLLLLAEALPLAATGDGQPVLDAVRLLPNLVGRRRIRPDEVDIDLVPPVWRRAVLANPTLPAGTVDRDGYVLCVLEQLHRALRRRDVFAVRSQRWSDPRARLLAGEGWDRVRGEVLAGLGLAAPVETHLRELAGSLDAAWRQTVDRLAEAGPDSPVRVEPAADGRMRLAVSRLEALGEPDSLVALRATTAAMLPRVDLPDLLLEVHAWTGFLGAYTHLGGSGSRMENLHISLAALLVAEACNVGLTPVTKPSEPALSRDRLSHVDQNYLRADTHAAANAALITAQAQIGLAQAWGGGLVASVDRLRFVVPVRTINAGPSPRYFGLKRGVTWLNAVNDQVAGIGAVVVPGTVRDSLYILDTLLTLDAGPKPEMVATDTASYSDIVFGLFRLLGYRFSPRIADLSDQRLWRATLPGDAEGDYGPLNAIARHRVNLARVGVVLWNTRYLDAALTALRTAGHDVHDLDVARLSPLADRHINMLGRYAFAAPPTGTGLRPLRDPGENDQEES</sequence>